<comment type="subcellular location">
    <subcellularLocation>
        <location evidence="1">Cell membrane</location>
        <topology evidence="1">Multi-pass membrane protein</topology>
    </subcellularLocation>
</comment>
<dbReference type="PANTHER" id="PTHR22926:SF3">
    <property type="entry name" value="UNDECAPRENYL-PHOSPHATE ALPHA-N-ACETYLGLUCOSAMINYL 1-PHOSPHATE TRANSFERASE"/>
    <property type="match status" value="1"/>
</dbReference>
<evidence type="ECO:0000256" key="6">
    <source>
        <dbReference type="ARBA" id="ARBA00023136"/>
    </source>
</evidence>
<evidence type="ECO:0000256" key="2">
    <source>
        <dbReference type="ARBA" id="ARBA00022475"/>
    </source>
</evidence>
<reference evidence="8 9" key="1">
    <citation type="submission" date="2020-08" db="EMBL/GenBank/DDBJ databases">
        <title>Genomic Encyclopedia of Type Strains, Phase IV (KMG-IV): sequencing the most valuable type-strain genomes for metagenomic binning, comparative biology and taxonomic classification.</title>
        <authorList>
            <person name="Goeker M."/>
        </authorList>
    </citation>
    <scope>NUCLEOTIDE SEQUENCE [LARGE SCALE GENOMIC DNA]</scope>
    <source>
        <strain evidence="8 9">DSM 23562</strain>
    </source>
</reference>
<feature type="transmembrane region" description="Helical" evidence="7">
    <location>
        <begin position="132"/>
        <end position="150"/>
    </location>
</feature>
<evidence type="ECO:0000313" key="8">
    <source>
        <dbReference type="EMBL" id="MBB6051532.1"/>
    </source>
</evidence>
<keyword evidence="3 8" id="KW-0808">Transferase</keyword>
<dbReference type="GO" id="GO:0036380">
    <property type="term" value="F:UDP-N-acetylglucosamine-undecaprenyl-phosphate N-acetylglucosaminephosphotransferase activity"/>
    <property type="evidence" value="ECO:0007669"/>
    <property type="project" value="UniProtKB-EC"/>
</dbReference>
<name>A0A7W9SRM3_ARMRO</name>
<dbReference type="InterPro" id="IPR000715">
    <property type="entry name" value="Glycosyl_transferase_4"/>
</dbReference>
<feature type="transmembrane region" description="Helical" evidence="7">
    <location>
        <begin position="249"/>
        <end position="272"/>
    </location>
</feature>
<feature type="transmembrane region" description="Helical" evidence="7">
    <location>
        <begin position="330"/>
        <end position="351"/>
    </location>
</feature>
<keyword evidence="9" id="KW-1185">Reference proteome</keyword>
<feature type="transmembrane region" description="Helical" evidence="7">
    <location>
        <begin position="278"/>
        <end position="298"/>
    </location>
</feature>
<feature type="transmembrane region" description="Helical" evidence="7">
    <location>
        <begin position="199"/>
        <end position="218"/>
    </location>
</feature>
<dbReference type="Proteomes" id="UP000520814">
    <property type="component" value="Unassembled WGS sequence"/>
</dbReference>
<accession>A0A7W9SRM3</accession>
<dbReference type="EMBL" id="JACHGW010000003">
    <property type="protein sequence ID" value="MBB6051532.1"/>
    <property type="molecule type" value="Genomic_DNA"/>
</dbReference>
<dbReference type="GO" id="GO:0005886">
    <property type="term" value="C:plasma membrane"/>
    <property type="evidence" value="ECO:0007669"/>
    <property type="project" value="UniProtKB-SubCell"/>
</dbReference>
<evidence type="ECO:0000256" key="3">
    <source>
        <dbReference type="ARBA" id="ARBA00022679"/>
    </source>
</evidence>
<feature type="transmembrane region" description="Helical" evidence="7">
    <location>
        <begin position="224"/>
        <end position="242"/>
    </location>
</feature>
<dbReference type="GO" id="GO:0071555">
    <property type="term" value="P:cell wall organization"/>
    <property type="evidence" value="ECO:0007669"/>
    <property type="project" value="TreeGrafter"/>
</dbReference>
<keyword evidence="5 7" id="KW-1133">Transmembrane helix</keyword>
<feature type="transmembrane region" description="Helical" evidence="7">
    <location>
        <begin position="50"/>
        <end position="70"/>
    </location>
</feature>
<feature type="transmembrane region" description="Helical" evidence="7">
    <location>
        <begin position="170"/>
        <end position="187"/>
    </location>
</feature>
<dbReference type="GO" id="GO:0044038">
    <property type="term" value="P:cell wall macromolecule biosynthetic process"/>
    <property type="evidence" value="ECO:0007669"/>
    <property type="project" value="TreeGrafter"/>
</dbReference>
<evidence type="ECO:0000256" key="4">
    <source>
        <dbReference type="ARBA" id="ARBA00022692"/>
    </source>
</evidence>
<gene>
    <name evidence="8" type="ORF">HNQ39_003342</name>
</gene>
<proteinExistence type="predicted"/>
<organism evidence="8 9">
    <name type="scientific">Armatimonas rosea</name>
    <dbReference type="NCBI Taxonomy" id="685828"/>
    <lineage>
        <taxon>Bacteria</taxon>
        <taxon>Bacillati</taxon>
        <taxon>Armatimonadota</taxon>
        <taxon>Armatimonadia</taxon>
        <taxon>Armatimonadales</taxon>
        <taxon>Armatimonadaceae</taxon>
        <taxon>Armatimonas</taxon>
    </lineage>
</organism>
<dbReference type="Pfam" id="PF00953">
    <property type="entry name" value="Glycos_transf_4"/>
    <property type="match status" value="1"/>
</dbReference>
<sequence length="355" mass="37528">MNLLTLMASATALACVVTILLTPLAKRLAERFGVVRVPRVRDAHHKATPLWGGTAIVVGFFAAYVALRLFTNVPFDKSTPDKSVGGSADLLRHPIVGILLGALIVSVIGALDDMPSIGPKDAEGKSKGLSPTLQILGLLFAGLVAALFGARIEGVTNPFPNLIHVGPYLSLGWLSIPLTMVWVLGATKFFDFLDGMDGLAAGVSAIAAMTMGVMAAFSHNPDPAVALLAAATFGAALGFLRYNYNPASIFMGTVGSYFLGFMLSMLAVVGALKVPVAAAIFLPGIVLGVPVFDGLYVIRKRAVQGKKLTEADQSHLHHRLTERGLSVKQAVWIIYGLTFVTCLIALLLVWLGRKP</sequence>
<keyword evidence="2" id="KW-1003">Cell membrane</keyword>
<dbReference type="CDD" id="cd06853">
    <property type="entry name" value="GT_WecA_like"/>
    <property type="match status" value="1"/>
</dbReference>
<keyword evidence="6 7" id="KW-0472">Membrane</keyword>
<feature type="transmembrane region" description="Helical" evidence="7">
    <location>
        <begin position="90"/>
        <end position="111"/>
    </location>
</feature>
<keyword evidence="4 7" id="KW-0812">Transmembrane</keyword>
<dbReference type="GO" id="GO:0009103">
    <property type="term" value="P:lipopolysaccharide biosynthetic process"/>
    <property type="evidence" value="ECO:0007669"/>
    <property type="project" value="TreeGrafter"/>
</dbReference>
<dbReference type="PANTHER" id="PTHR22926">
    <property type="entry name" value="PHOSPHO-N-ACETYLMURAMOYL-PENTAPEPTIDE-TRANSFERASE"/>
    <property type="match status" value="1"/>
</dbReference>
<feature type="transmembrane region" description="Helical" evidence="7">
    <location>
        <begin position="6"/>
        <end position="29"/>
    </location>
</feature>
<dbReference type="AlphaFoldDB" id="A0A7W9SRM3"/>
<dbReference type="EC" id="2.7.8.33" evidence="8"/>
<evidence type="ECO:0000256" key="5">
    <source>
        <dbReference type="ARBA" id="ARBA00022989"/>
    </source>
</evidence>
<evidence type="ECO:0000256" key="7">
    <source>
        <dbReference type="SAM" id="Phobius"/>
    </source>
</evidence>
<comment type="caution">
    <text evidence="8">The sequence shown here is derived from an EMBL/GenBank/DDBJ whole genome shotgun (WGS) entry which is preliminary data.</text>
</comment>
<protein>
    <submittedName>
        <fullName evidence="8">UDP-GlcNAc:undecaprenyl-phosphate GlcNAc-1-phosphate transferase</fullName>
        <ecNumber evidence="8">2.7.8.33</ecNumber>
    </submittedName>
</protein>
<evidence type="ECO:0000313" key="9">
    <source>
        <dbReference type="Proteomes" id="UP000520814"/>
    </source>
</evidence>
<evidence type="ECO:0000256" key="1">
    <source>
        <dbReference type="ARBA" id="ARBA00004651"/>
    </source>
</evidence>
<dbReference type="RefSeq" id="WP_184198665.1">
    <property type="nucleotide sequence ID" value="NZ_JACHGW010000003.1"/>
</dbReference>